<keyword evidence="2" id="KW-1185">Reference proteome</keyword>
<comment type="caution">
    <text evidence="1">The sequence shown here is derived from an EMBL/GenBank/DDBJ whole genome shotgun (WGS) entry which is preliminary data.</text>
</comment>
<organism evidence="1 2">
    <name type="scientific">Rhizobium metallidurans</name>
    <dbReference type="NCBI Taxonomy" id="1265931"/>
    <lineage>
        <taxon>Bacteria</taxon>
        <taxon>Pseudomonadati</taxon>
        <taxon>Pseudomonadota</taxon>
        <taxon>Alphaproteobacteria</taxon>
        <taxon>Hyphomicrobiales</taxon>
        <taxon>Rhizobiaceae</taxon>
        <taxon>Rhizobium/Agrobacterium group</taxon>
        <taxon>Rhizobium</taxon>
    </lineage>
</organism>
<proteinExistence type="predicted"/>
<dbReference type="AlphaFoldDB" id="A0A7W6CVL9"/>
<dbReference type="Proteomes" id="UP000582090">
    <property type="component" value="Unassembled WGS sequence"/>
</dbReference>
<dbReference type="NCBIfam" id="NF047331">
    <property type="entry name" value="phage_HTJ"/>
    <property type="match status" value="1"/>
</dbReference>
<gene>
    <name evidence="1" type="ORF">GGQ67_003624</name>
</gene>
<reference evidence="1 2" key="1">
    <citation type="submission" date="2020-08" db="EMBL/GenBank/DDBJ databases">
        <title>Genomic Encyclopedia of Type Strains, Phase IV (KMG-IV): sequencing the most valuable type-strain genomes for metagenomic binning, comparative biology and taxonomic classification.</title>
        <authorList>
            <person name="Goeker M."/>
        </authorList>
    </citation>
    <scope>NUCLEOTIDE SEQUENCE [LARGE SCALE GENOMIC DNA]</scope>
    <source>
        <strain evidence="1 2">DSM 26575</strain>
    </source>
</reference>
<accession>A0A7W6CVL9</accession>
<evidence type="ECO:0000313" key="2">
    <source>
        <dbReference type="Proteomes" id="UP000582090"/>
    </source>
</evidence>
<sequence length="69" mass="7698">MAWSQTDLDSIEAAIATGAKRVRYQTHEVEYQGISDMLRARDVIKAAIEPDSNSARTTVARFHRGFPCS</sequence>
<evidence type="ECO:0000313" key="1">
    <source>
        <dbReference type="EMBL" id="MBB3965943.1"/>
    </source>
</evidence>
<name>A0A7W6CVL9_9HYPH</name>
<dbReference type="RefSeq" id="WP_183901457.1">
    <property type="nucleotide sequence ID" value="NZ_JACIDW010000013.1"/>
</dbReference>
<protein>
    <submittedName>
        <fullName evidence="1">Uncharacterized protein</fullName>
    </submittedName>
</protein>
<dbReference type="EMBL" id="JACIDW010000013">
    <property type="protein sequence ID" value="MBB3965943.1"/>
    <property type="molecule type" value="Genomic_DNA"/>
</dbReference>